<accession>A0A967ARY9</accession>
<evidence type="ECO:0008006" key="4">
    <source>
        <dbReference type="Google" id="ProtNLM"/>
    </source>
</evidence>
<name>A0A967ARY9_9FLAO</name>
<evidence type="ECO:0000256" key="1">
    <source>
        <dbReference type="SAM" id="SignalP"/>
    </source>
</evidence>
<sequence>MKKTAKTTATIALMFSMFIGLANEPKISTDTTNRSLDFEMAAPSAQTMVRLIDDKEQVIYSANVDTQSDFAKRFDLSKLPNGNYYLVVEDAIKELTFTLSLDASKVEVIDRDEDTKPVFRKKDGKLYVNLLNLDLNKVDIIVYDGDGRKLFSERSTGKQIVQKAFNFENAYSDSYMVVVRDNEKTYYEDIVVK</sequence>
<evidence type="ECO:0000313" key="3">
    <source>
        <dbReference type="Proteomes" id="UP000707206"/>
    </source>
</evidence>
<reference evidence="2" key="2">
    <citation type="submission" date="2020-03" db="EMBL/GenBank/DDBJ databases">
        <title>Flavobacteriaceae bacterium strain TP-CH-4, a member of the family Flavobacteriaceae isolated from a deep-sea seamount.</title>
        <authorList>
            <person name="Zhang D.-C."/>
        </authorList>
    </citation>
    <scope>NUCLEOTIDE SEQUENCE</scope>
    <source>
        <strain evidence="2">TP-CH-4</strain>
    </source>
</reference>
<feature type="signal peptide" evidence="1">
    <location>
        <begin position="1"/>
        <end position="22"/>
    </location>
</feature>
<gene>
    <name evidence="2" type="ORF">FK220_002045</name>
</gene>
<dbReference type="AlphaFoldDB" id="A0A967ARY9"/>
<comment type="caution">
    <text evidence="2">The sequence shown here is derived from an EMBL/GenBank/DDBJ whole genome shotgun (WGS) entry which is preliminary data.</text>
</comment>
<dbReference type="Proteomes" id="UP000707206">
    <property type="component" value="Unassembled WGS sequence"/>
</dbReference>
<dbReference type="EMBL" id="VIKU02000001">
    <property type="protein sequence ID" value="NHF58105.1"/>
    <property type="molecule type" value="Genomic_DNA"/>
</dbReference>
<dbReference type="RefSeq" id="WP_152572615.1">
    <property type="nucleotide sequence ID" value="NZ_VIKU02000001.1"/>
</dbReference>
<feature type="chain" id="PRO_5036939999" description="Por secretion system C-terminal sorting domain-containing protein" evidence="1">
    <location>
        <begin position="23"/>
        <end position="193"/>
    </location>
</feature>
<protein>
    <recommendedName>
        <fullName evidence="4">Por secretion system C-terminal sorting domain-containing protein</fullName>
    </recommendedName>
</protein>
<evidence type="ECO:0000313" key="2">
    <source>
        <dbReference type="EMBL" id="NHF58105.1"/>
    </source>
</evidence>
<keyword evidence="1" id="KW-0732">Signal</keyword>
<dbReference type="Gene3D" id="2.60.40.3080">
    <property type="match status" value="1"/>
</dbReference>
<organism evidence="2 3">
    <name type="scientific">Pelagihabitans pacificus</name>
    <dbReference type="NCBI Taxonomy" id="2696054"/>
    <lineage>
        <taxon>Bacteria</taxon>
        <taxon>Pseudomonadati</taxon>
        <taxon>Bacteroidota</taxon>
        <taxon>Flavobacteriia</taxon>
        <taxon>Flavobacteriales</taxon>
        <taxon>Flavobacteriaceae</taxon>
        <taxon>Pelagihabitans</taxon>
    </lineage>
</organism>
<keyword evidence="3" id="KW-1185">Reference proteome</keyword>
<reference evidence="2" key="1">
    <citation type="submission" date="2019-07" db="EMBL/GenBank/DDBJ databases">
        <authorList>
            <person name="De-Chao Zhang Q."/>
        </authorList>
    </citation>
    <scope>NUCLEOTIDE SEQUENCE</scope>
    <source>
        <strain evidence="2">TP-CH-4</strain>
    </source>
</reference>
<proteinExistence type="predicted"/>